<reference evidence="6" key="1">
    <citation type="submission" date="2016-10" db="EMBL/GenBank/DDBJ databases">
        <authorList>
            <person name="Varghese N."/>
            <person name="Submissions S."/>
        </authorList>
    </citation>
    <scope>NUCLEOTIDE SEQUENCE [LARGE SCALE GENOMIC DNA]</scope>
    <source>
        <strain evidence="6">CGMCC 4.3516</strain>
    </source>
</reference>
<feature type="signal peptide" evidence="3">
    <location>
        <begin position="1"/>
        <end position="30"/>
    </location>
</feature>
<evidence type="ECO:0000256" key="2">
    <source>
        <dbReference type="SAM" id="Phobius"/>
    </source>
</evidence>
<evidence type="ECO:0000259" key="4">
    <source>
        <dbReference type="Pfam" id="PF20597"/>
    </source>
</evidence>
<feature type="compositionally biased region" description="Low complexity" evidence="1">
    <location>
        <begin position="374"/>
        <end position="387"/>
    </location>
</feature>
<protein>
    <submittedName>
        <fullName evidence="5">Choice-of-anchor A domain-containing protein</fullName>
    </submittedName>
</protein>
<evidence type="ECO:0000256" key="1">
    <source>
        <dbReference type="SAM" id="MobiDB-lite"/>
    </source>
</evidence>
<feature type="chain" id="PRO_5011763854" evidence="3">
    <location>
        <begin position="31"/>
        <end position="443"/>
    </location>
</feature>
<keyword evidence="2" id="KW-0812">Transmembrane</keyword>
<proteinExistence type="predicted"/>
<evidence type="ECO:0000256" key="3">
    <source>
        <dbReference type="SAM" id="SignalP"/>
    </source>
</evidence>
<sequence length="443" mass="44908">MQTTPTRRRSRTVALAAAAAGTAVAVTAVAATIHAEAAVVNLNPLEKALGFNAFVENRTILASTEAEGPIATGGDLRIEGSYNVMIHDTGSFTAPGDAAPSALVVGGRVDYTVDLATSVVQVLNGGYVKIGDLSGTSVLNTDGNGASVNTHLVAAGEDYNSTPRIELTAQQPIDSVGPTSPIDFADAFATFRSEAAELYACEAAAVEMTDSSGAVVPKGQVGTNQQIRITLEQGRTNVINLTGEDLNNMSDLTFLNPPSADTPLLVNVDTSGTGGELDWRVATQAGISGPQAPYMLWNFDDTTRLRIAAGDTVEGSILAPDADYSDISPANVEGQIIAKNANLGEIGENGGEIHHFPFAAELTCESDEPSMSADGSTGATDGPTSGDGTTGADGTDGPGGSGGDSLATTGDSMRPLIIAAGALAALGTAAVVATAVRRKGARS</sequence>
<feature type="transmembrane region" description="Helical" evidence="2">
    <location>
        <begin position="416"/>
        <end position="436"/>
    </location>
</feature>
<keyword evidence="2" id="KW-1133">Transmembrane helix</keyword>
<dbReference type="RefSeq" id="WP_177154951.1">
    <property type="nucleotide sequence ID" value="NZ_FNAD01000008.1"/>
</dbReference>
<accession>A0A1G6Y7D8</accession>
<dbReference type="EMBL" id="FNAD01000008">
    <property type="protein sequence ID" value="SDD86202.1"/>
    <property type="molecule type" value="Genomic_DNA"/>
</dbReference>
<dbReference type="AlphaFoldDB" id="A0A1G6Y7D8"/>
<dbReference type="InterPro" id="IPR026588">
    <property type="entry name" value="Choice_anch_A"/>
</dbReference>
<keyword evidence="6" id="KW-1185">Reference proteome</keyword>
<evidence type="ECO:0000313" key="6">
    <source>
        <dbReference type="Proteomes" id="UP000198949"/>
    </source>
</evidence>
<keyword evidence="2" id="KW-0472">Membrane</keyword>
<keyword evidence="3" id="KW-0732">Signal</keyword>
<name>A0A1G6Y7D8_9ACTN</name>
<gene>
    <name evidence="5" type="ORF">SAMN05216270_108173</name>
</gene>
<dbReference type="Proteomes" id="UP000198949">
    <property type="component" value="Unassembled WGS sequence"/>
</dbReference>
<feature type="domain" description="Choice-of-anchor A" evidence="4">
    <location>
        <begin position="44"/>
        <end position="355"/>
    </location>
</feature>
<organism evidence="5 6">
    <name type="scientific">Glycomyces harbinensis</name>
    <dbReference type="NCBI Taxonomy" id="58114"/>
    <lineage>
        <taxon>Bacteria</taxon>
        <taxon>Bacillati</taxon>
        <taxon>Actinomycetota</taxon>
        <taxon>Actinomycetes</taxon>
        <taxon>Glycomycetales</taxon>
        <taxon>Glycomycetaceae</taxon>
        <taxon>Glycomyces</taxon>
    </lineage>
</organism>
<dbReference type="NCBIfam" id="TIGR04215">
    <property type="entry name" value="choice_anch_A"/>
    <property type="match status" value="1"/>
</dbReference>
<feature type="compositionally biased region" description="Gly residues" evidence="1">
    <location>
        <begin position="388"/>
        <end position="403"/>
    </location>
</feature>
<dbReference type="STRING" id="58114.SAMN05216270_108173"/>
<feature type="region of interest" description="Disordered" evidence="1">
    <location>
        <begin position="365"/>
        <end position="410"/>
    </location>
</feature>
<evidence type="ECO:0000313" key="5">
    <source>
        <dbReference type="EMBL" id="SDD86202.1"/>
    </source>
</evidence>
<dbReference type="Pfam" id="PF20597">
    <property type="entry name" value="pAdhesive_15"/>
    <property type="match status" value="1"/>
</dbReference>